<evidence type="ECO:0000259" key="2">
    <source>
        <dbReference type="Pfam" id="PF11716"/>
    </source>
</evidence>
<keyword evidence="3" id="KW-0670">Pyruvate</keyword>
<dbReference type="AlphaFoldDB" id="A0A238V574"/>
<dbReference type="Gene3D" id="1.20.120.450">
    <property type="entry name" value="dinb family like domain"/>
    <property type="match status" value="1"/>
</dbReference>
<proteinExistence type="predicted"/>
<keyword evidence="4" id="KW-1185">Reference proteome</keyword>
<reference evidence="3 4" key="1">
    <citation type="submission" date="2017-06" db="EMBL/GenBank/DDBJ databases">
        <authorList>
            <person name="Kim H.J."/>
            <person name="Triplett B.A."/>
        </authorList>
    </citation>
    <scope>NUCLEOTIDE SEQUENCE [LARGE SCALE GENOMIC DNA]</scope>
    <source>
        <strain evidence="3 4">DSM 44272</strain>
    </source>
</reference>
<sequence>MDEGTSVFLDSLARIEDDALAGPTALPGWTGRHLVAHVAANAEALVNLAHWAATGEETPMYSSRGQRNADIEDGSRRPPDELRRWAAASSERLSSVLRALTDEQWSRRVRTAQGREVAATEIPWLRAREVMVHALDLDPTLTFDDLPEGFVLALVHDIVARRSNGEQPALALAADGGRHVWSMPGRDQPIEVHGSLDGVAAYLAGRPGADVTSPTGAVPDLPPWL</sequence>
<dbReference type="InterPro" id="IPR017517">
    <property type="entry name" value="Maleyloyr_isom"/>
</dbReference>
<accession>A0A238V574</accession>
<dbReference type="OrthoDB" id="5118203at2"/>
<dbReference type="InterPro" id="IPR024344">
    <property type="entry name" value="MDMPI_metal-binding"/>
</dbReference>
<dbReference type="GO" id="GO:0016853">
    <property type="term" value="F:isomerase activity"/>
    <property type="evidence" value="ECO:0007669"/>
    <property type="project" value="UniProtKB-KW"/>
</dbReference>
<feature type="domain" description="Mycothiol-dependent maleylpyruvate isomerase metal-binding" evidence="2">
    <location>
        <begin position="6"/>
        <end position="137"/>
    </location>
</feature>
<keyword evidence="3" id="KW-0413">Isomerase</keyword>
<gene>
    <name evidence="3" type="ORF">SAMN06272737_10287</name>
</gene>
<dbReference type="GO" id="GO:0046872">
    <property type="term" value="F:metal ion binding"/>
    <property type="evidence" value="ECO:0007669"/>
    <property type="project" value="InterPro"/>
</dbReference>
<feature type="compositionally biased region" description="Basic and acidic residues" evidence="1">
    <location>
        <begin position="67"/>
        <end position="79"/>
    </location>
</feature>
<dbReference type="RefSeq" id="WP_089334966.1">
    <property type="nucleotide sequence ID" value="NZ_FZNO01000002.1"/>
</dbReference>
<organism evidence="3 4">
    <name type="scientific">Blastococcus mobilis</name>
    <dbReference type="NCBI Taxonomy" id="1938746"/>
    <lineage>
        <taxon>Bacteria</taxon>
        <taxon>Bacillati</taxon>
        <taxon>Actinomycetota</taxon>
        <taxon>Actinomycetes</taxon>
        <taxon>Geodermatophilales</taxon>
        <taxon>Geodermatophilaceae</taxon>
        <taxon>Blastococcus</taxon>
    </lineage>
</organism>
<dbReference type="Proteomes" id="UP000198403">
    <property type="component" value="Unassembled WGS sequence"/>
</dbReference>
<name>A0A238V574_9ACTN</name>
<evidence type="ECO:0000313" key="4">
    <source>
        <dbReference type="Proteomes" id="UP000198403"/>
    </source>
</evidence>
<feature type="region of interest" description="Disordered" evidence="1">
    <location>
        <begin position="58"/>
        <end position="79"/>
    </location>
</feature>
<dbReference type="Pfam" id="PF11716">
    <property type="entry name" value="MDMPI_N"/>
    <property type="match status" value="1"/>
</dbReference>
<dbReference type="Gene3D" id="3.30.1050.20">
    <property type="match status" value="1"/>
</dbReference>
<dbReference type="InterPro" id="IPR034660">
    <property type="entry name" value="DinB/YfiT-like"/>
</dbReference>
<evidence type="ECO:0000256" key="1">
    <source>
        <dbReference type="SAM" id="MobiDB-lite"/>
    </source>
</evidence>
<dbReference type="EMBL" id="FZNO01000002">
    <property type="protein sequence ID" value="SNR29632.1"/>
    <property type="molecule type" value="Genomic_DNA"/>
</dbReference>
<evidence type="ECO:0000313" key="3">
    <source>
        <dbReference type="EMBL" id="SNR29632.1"/>
    </source>
</evidence>
<protein>
    <submittedName>
        <fullName evidence="3">Maleylpyruvate isomerase</fullName>
    </submittedName>
</protein>
<dbReference type="InterPro" id="IPR036527">
    <property type="entry name" value="SCP2_sterol-bd_dom_sf"/>
</dbReference>
<dbReference type="SUPFAM" id="SSF55718">
    <property type="entry name" value="SCP-like"/>
    <property type="match status" value="1"/>
</dbReference>
<dbReference type="NCBIfam" id="TIGR03083">
    <property type="entry name" value="maleylpyruvate isomerase family mycothiol-dependent enzyme"/>
    <property type="match status" value="1"/>
</dbReference>
<dbReference type="SUPFAM" id="SSF109854">
    <property type="entry name" value="DinB/YfiT-like putative metalloenzymes"/>
    <property type="match status" value="1"/>
</dbReference>